<sequence>MKATDKVEIGTTGLQVTRLGLGGVALSGAPPATDPGQNTSEMEATHLIHRSLDLGVNYFDTAPMYGVGQSERRYGDALRDVERERYVLSTKVGRVLDPVEPGSMEMAWSFDFSRQGAIRSFETSLERLGLDDVDILYIHDPDDHYQQALTQTFPFLMELRAQGRVKAIGAGMNQWEMELQFAKEGLFDCFLLAGRYTLLDQTALPEFLPYCVERNISVVAGGPYNSGILAVGPRQGATFNYRAAPPEMMDKAQAINAVCERHQVPLRAAALQFILAHPALASVIPGARSVSEVEENVQLIEYPIPVALWADLKQEKL</sequence>
<gene>
    <name evidence="2" type="ORF">ETSY2_25505</name>
</gene>
<accession>W4M4Z6</accession>
<dbReference type="SUPFAM" id="SSF51430">
    <property type="entry name" value="NAD(P)-linked oxidoreductase"/>
    <property type="match status" value="1"/>
</dbReference>
<feature type="domain" description="NADP-dependent oxidoreductase" evidence="1">
    <location>
        <begin position="18"/>
        <end position="311"/>
    </location>
</feature>
<evidence type="ECO:0000259" key="1">
    <source>
        <dbReference type="Pfam" id="PF00248"/>
    </source>
</evidence>
<dbReference type="EMBL" id="AZHX01001063">
    <property type="protein sequence ID" value="ETX05011.1"/>
    <property type="molecule type" value="Genomic_DNA"/>
</dbReference>
<reference evidence="2 3" key="1">
    <citation type="journal article" date="2014" name="Nature">
        <title>An environmental bacterial taxon with a large and distinct metabolic repertoire.</title>
        <authorList>
            <person name="Wilson M.C."/>
            <person name="Mori T."/>
            <person name="Ruckert C."/>
            <person name="Uria A.R."/>
            <person name="Helf M.J."/>
            <person name="Takada K."/>
            <person name="Gernert C."/>
            <person name="Steffens U.A."/>
            <person name="Heycke N."/>
            <person name="Schmitt S."/>
            <person name="Rinke C."/>
            <person name="Helfrich E.J."/>
            <person name="Brachmann A.O."/>
            <person name="Gurgui C."/>
            <person name="Wakimoto T."/>
            <person name="Kracht M."/>
            <person name="Crusemann M."/>
            <person name="Hentschel U."/>
            <person name="Abe I."/>
            <person name="Matsunaga S."/>
            <person name="Kalinowski J."/>
            <person name="Takeyama H."/>
            <person name="Piel J."/>
        </authorList>
    </citation>
    <scope>NUCLEOTIDE SEQUENCE [LARGE SCALE GENOMIC DNA]</scope>
    <source>
        <strain evidence="3">TSY2</strain>
    </source>
</reference>
<dbReference type="InterPro" id="IPR036812">
    <property type="entry name" value="NAD(P)_OxRdtase_dom_sf"/>
</dbReference>
<dbReference type="Pfam" id="PF00248">
    <property type="entry name" value="Aldo_ket_red"/>
    <property type="match status" value="1"/>
</dbReference>
<dbReference type="PANTHER" id="PTHR42686:SF1">
    <property type="entry name" value="GH17980P-RELATED"/>
    <property type="match status" value="1"/>
</dbReference>
<dbReference type="HOGENOM" id="CLU_023205_5_0_7"/>
<dbReference type="AlphaFoldDB" id="W4M4Z6"/>
<feature type="non-terminal residue" evidence="2">
    <location>
        <position position="317"/>
    </location>
</feature>
<dbReference type="PANTHER" id="PTHR42686">
    <property type="entry name" value="GH17980P-RELATED"/>
    <property type="match status" value="1"/>
</dbReference>
<name>W4M4Z6_9BACT</name>
<organism evidence="2 3">
    <name type="scientific">Candidatus Entotheonella gemina</name>
    <dbReference type="NCBI Taxonomy" id="1429439"/>
    <lineage>
        <taxon>Bacteria</taxon>
        <taxon>Pseudomonadati</taxon>
        <taxon>Nitrospinota/Tectimicrobiota group</taxon>
        <taxon>Candidatus Tectimicrobiota</taxon>
        <taxon>Candidatus Entotheonellia</taxon>
        <taxon>Candidatus Entotheonellales</taxon>
        <taxon>Candidatus Entotheonellaceae</taxon>
        <taxon>Candidatus Entotheonella</taxon>
    </lineage>
</organism>
<dbReference type="GO" id="GO:0005829">
    <property type="term" value="C:cytosol"/>
    <property type="evidence" value="ECO:0007669"/>
    <property type="project" value="TreeGrafter"/>
</dbReference>
<dbReference type="Proteomes" id="UP000019140">
    <property type="component" value="Unassembled WGS sequence"/>
</dbReference>
<protein>
    <recommendedName>
        <fullName evidence="1">NADP-dependent oxidoreductase domain-containing protein</fullName>
    </recommendedName>
</protein>
<keyword evidence="3" id="KW-1185">Reference proteome</keyword>
<dbReference type="InterPro" id="IPR023210">
    <property type="entry name" value="NADP_OxRdtase_dom"/>
</dbReference>
<comment type="caution">
    <text evidence="2">The sequence shown here is derived from an EMBL/GenBank/DDBJ whole genome shotgun (WGS) entry which is preliminary data.</text>
</comment>
<dbReference type="CDD" id="cd19152">
    <property type="entry name" value="AKR_AKR15A"/>
    <property type="match status" value="1"/>
</dbReference>
<evidence type="ECO:0000313" key="2">
    <source>
        <dbReference type="EMBL" id="ETX05011.1"/>
    </source>
</evidence>
<evidence type="ECO:0000313" key="3">
    <source>
        <dbReference type="Proteomes" id="UP000019140"/>
    </source>
</evidence>
<proteinExistence type="predicted"/>
<dbReference type="GO" id="GO:0016491">
    <property type="term" value="F:oxidoreductase activity"/>
    <property type="evidence" value="ECO:0007669"/>
    <property type="project" value="InterPro"/>
</dbReference>
<dbReference type="Gene3D" id="3.20.20.100">
    <property type="entry name" value="NADP-dependent oxidoreductase domain"/>
    <property type="match status" value="1"/>
</dbReference>
<dbReference type="InterPro" id="IPR020471">
    <property type="entry name" value="AKR"/>
</dbReference>